<evidence type="ECO:0000256" key="10">
    <source>
        <dbReference type="PROSITE-ProRule" id="PRU01379"/>
    </source>
</evidence>
<keyword evidence="8" id="KW-0482">Metalloprotease</keyword>
<dbReference type="RefSeq" id="XP_028975311.2">
    <property type="nucleotide sequence ID" value="XM_029119478.2"/>
</dbReference>
<dbReference type="Gene3D" id="2.60.40.1120">
    <property type="entry name" value="Carboxypeptidase-like, regulatory domain"/>
    <property type="match status" value="3"/>
</dbReference>
<dbReference type="CDD" id="cd11308">
    <property type="entry name" value="Peptidase_M14NE-CP-C_like"/>
    <property type="match status" value="3"/>
</dbReference>
<dbReference type="GO" id="GO:0004181">
    <property type="term" value="F:metallocarboxypeptidase activity"/>
    <property type="evidence" value="ECO:0007669"/>
    <property type="project" value="InterPro"/>
</dbReference>
<dbReference type="FunFam" id="3.40.630.10:FF:000026">
    <property type="entry name" value="Carboxypeptidase D"/>
    <property type="match status" value="1"/>
</dbReference>
<reference evidence="14" key="2">
    <citation type="submission" date="2020-02" db="EMBL/GenBank/DDBJ databases">
        <title>Esox lucius (northern pike) genome, fEsoLuc1, primary haplotype.</title>
        <authorList>
            <person name="Myers G."/>
            <person name="Karagic N."/>
            <person name="Meyer A."/>
            <person name="Pippel M."/>
            <person name="Reichard M."/>
            <person name="Winkler S."/>
            <person name="Tracey A."/>
            <person name="Sims Y."/>
            <person name="Howe K."/>
            <person name="Rhie A."/>
            <person name="Formenti G."/>
            <person name="Durbin R."/>
            <person name="Fedrigo O."/>
            <person name="Jarvis E.D."/>
        </authorList>
    </citation>
    <scope>NUCLEOTIDE SEQUENCE [LARGE SCALE GENOMIC DNA]</scope>
</reference>
<comment type="similarity">
    <text evidence="2 10">Belongs to the peptidase M14 family.</text>
</comment>
<dbReference type="PANTHER" id="PTHR11532">
    <property type="entry name" value="PROTEASE M14 CARBOXYPEPTIDASE"/>
    <property type="match status" value="1"/>
</dbReference>
<dbReference type="GeneID" id="105007417"/>
<feature type="domain" description="Peptidase M14" evidence="13">
    <location>
        <begin position="58"/>
        <end position="353"/>
    </location>
</feature>
<keyword evidence="12" id="KW-1133">Transmembrane helix</keyword>
<dbReference type="GO" id="GO:0016485">
    <property type="term" value="P:protein processing"/>
    <property type="evidence" value="ECO:0007669"/>
    <property type="project" value="TreeGrafter"/>
</dbReference>
<dbReference type="SMART" id="SM00631">
    <property type="entry name" value="Zn_pept"/>
    <property type="match status" value="3"/>
</dbReference>
<dbReference type="PRINTS" id="PR00765">
    <property type="entry name" value="CRBOXYPTASEA"/>
</dbReference>
<dbReference type="InterPro" id="IPR057246">
    <property type="entry name" value="CARBOXYPEPT_ZN_1"/>
</dbReference>
<keyword evidence="12" id="KW-0472">Membrane</keyword>
<evidence type="ECO:0000256" key="3">
    <source>
        <dbReference type="ARBA" id="ARBA00022645"/>
    </source>
</evidence>
<feature type="active site" description="Proton donor/acceptor" evidence="10">
    <location>
        <position position="761"/>
    </location>
</feature>
<dbReference type="Proteomes" id="UP000265140">
    <property type="component" value="Chromosome 1"/>
</dbReference>
<evidence type="ECO:0000313" key="15">
    <source>
        <dbReference type="Proteomes" id="UP000265140"/>
    </source>
</evidence>
<evidence type="ECO:0000256" key="8">
    <source>
        <dbReference type="ARBA" id="ARBA00023049"/>
    </source>
</evidence>
<evidence type="ECO:0000256" key="12">
    <source>
        <dbReference type="SAM" id="Phobius"/>
    </source>
</evidence>
<dbReference type="GO" id="GO:0008270">
    <property type="term" value="F:zinc ion binding"/>
    <property type="evidence" value="ECO:0007669"/>
    <property type="project" value="InterPro"/>
</dbReference>
<dbReference type="KEGG" id="els:105007417"/>
<dbReference type="FunFam" id="3.40.630.10:FF:000043">
    <property type="entry name" value="Carboxypeptidase D"/>
    <property type="match status" value="1"/>
</dbReference>
<evidence type="ECO:0000259" key="13">
    <source>
        <dbReference type="PROSITE" id="PS52035"/>
    </source>
</evidence>
<feature type="compositionally biased region" description="Low complexity" evidence="11">
    <location>
        <begin position="444"/>
        <end position="469"/>
    </location>
</feature>
<dbReference type="Gene3D" id="3.40.630.10">
    <property type="entry name" value="Zn peptidases"/>
    <property type="match status" value="3"/>
</dbReference>
<proteinExistence type="inferred from homology"/>
<dbReference type="PROSITE" id="PS00132">
    <property type="entry name" value="CARBOXYPEPT_ZN_1"/>
    <property type="match status" value="1"/>
</dbReference>
<keyword evidence="15" id="KW-1185">Reference proteome</keyword>
<name>A0A6Q2Y057_ESOLU</name>
<dbReference type="GeneTree" id="ENSGT00940000156919"/>
<dbReference type="Ensembl" id="ENSELUT00000063532.2">
    <property type="protein sequence ID" value="ENSELUP00000059283.2"/>
    <property type="gene ID" value="ENSELUG00000007362.3"/>
</dbReference>
<dbReference type="OMA" id="CCKYPPG"/>
<dbReference type="Pfam" id="PF13620">
    <property type="entry name" value="CarboxypepD_reg"/>
    <property type="match status" value="3"/>
</dbReference>
<sequence>MRTPLWDRRNTAPKLCFSLFGFLLFVVPNVITALSVGEARLVRSSTNDEAKEIEDYQKYYNYLEMTQLLKSMALKYPHIANLSSIGLSVQGRELWVMRITKDPNADIPGKPKCKYVGNMHGDETISRQVLLYLVEYLLARFGEDARITELVTNTDIYIMPSMNPDGFEKSLEGDCNGVSGGRSNANNIDLNRSFPDQFDKINVTQEDIPEVTAVIKWILDQKFVLSGNLHGGTVVASYPFDDSASHKMQGYYSRSVDDKLFKHLALTYAKNHPVMRTGEPKCPDSPDETFKDGITNGAEWYDVPGGMQDFNYLNGNCLEITIELSCCKFPLASVLKKEWDYNRESLIAYLEQVHIGVRGYVKEATSGTPLPDVRIVVAGINHNLTTAQFGDYYRLLLPGTYNVSAVATGYMTSTAFGVRVAEGKAAELNFTLTPLGKEPIEGIAKSSTPTTTTAQAVSTSTEPSSTVPEMEAADDSIISNSPEVQPPSQPEHQPIQPQKFRHHGYNDMELFLRMYRTDFPSITHLYSVGKSVQDKELYVMVISDNPTVHEPGEPEFKYIANMHGNEVVGRELLLNLIEYLCLNYGSDPEVTQLVNSTRIHIMPSMNPDGYEIAKEGDVRGYTGRNNSNNYDLNRNFPDQFTVITEPRQPETVAVMNWIRNNPFVLSANLHGGSLVVNYPFDDDKQGRSEYSKCPDDKVFQQVARAYSQENELMHKGHPCESLYPQEFFEDGITNGANWYNVPGGMQDWNYLNSNCFEVTIELGCVKYPKAQELPSYWEQNRRALLQFIHQVHRGVKGMVKDRKDGTGIPNATITVEEIDHPVTTSLAGDYWRLLIPGTYHLTASAQGYNSVKIYATVPEEGVEIVDFRLTRVHLEPNGQASKDLGATQDPAEVELQSFIKELSLGQGLEQLIQSTATESIFRYRRYQELSEFLRGLTLNFPKITLLRSLGHSVEFRTIWALEISNKPDEPEPSKPKIRFVAGIHGNAPVGTELLREFAAFLCINYGKNPAITRLINETRIIILPSINPDGRELAREKQCNSTLGMTNLHGKDLDTDFFGNASHRVVEAQPETRAVMNLILERGFSLSVALDGGSLLATYPYDKPVQPVENEETLKYLANVYATNHPKMYLGDTGCQINGQMGNIPDGVLRAAERQSHMGSMKDFSVDFGHCPEITVYTGCCLFPPAGQLATLWTENRKALLSMLVEVHKGVRGIVRDKSGKPIVGAMIVLNGGVRVFSGEGGYFHALLAPGNHNVEAVADGYQQQRHEVVVSAYEAASYIVIEFDMDNRIFGLPREFVVATAAASMTALVVTACIIWCVCSAKSGQQKDGFHRLRQHRDDYEDEIRLNSIGSKKSLLSNEFQDESESDEDTLYANANKF</sequence>
<dbReference type="SUPFAM" id="SSF53187">
    <property type="entry name" value="Zn-dependent exopeptidases"/>
    <property type="match status" value="3"/>
</dbReference>
<dbReference type="CDD" id="cd03868">
    <property type="entry name" value="M14_CPD_I"/>
    <property type="match status" value="1"/>
</dbReference>
<dbReference type="FunFam" id="2.60.40.1120:FF:000005">
    <property type="entry name" value="Carboxypeptidase D"/>
    <property type="match status" value="1"/>
</dbReference>
<reference evidence="14" key="3">
    <citation type="submission" date="2025-08" db="UniProtKB">
        <authorList>
            <consortium name="Ensembl"/>
        </authorList>
    </citation>
    <scope>IDENTIFICATION</scope>
</reference>
<evidence type="ECO:0000256" key="1">
    <source>
        <dbReference type="ARBA" id="ARBA00001947"/>
    </source>
</evidence>
<dbReference type="CDD" id="cd06245">
    <property type="entry name" value="M14_CPD_III"/>
    <property type="match status" value="1"/>
</dbReference>
<organism evidence="14 15">
    <name type="scientific">Esox lucius</name>
    <name type="common">Northern pike</name>
    <dbReference type="NCBI Taxonomy" id="8010"/>
    <lineage>
        <taxon>Eukaryota</taxon>
        <taxon>Metazoa</taxon>
        <taxon>Chordata</taxon>
        <taxon>Craniata</taxon>
        <taxon>Vertebrata</taxon>
        <taxon>Euteleostomi</taxon>
        <taxon>Actinopterygii</taxon>
        <taxon>Neopterygii</taxon>
        <taxon>Teleostei</taxon>
        <taxon>Protacanthopterygii</taxon>
        <taxon>Esociformes</taxon>
        <taxon>Esocidae</taxon>
        <taxon>Esox</taxon>
    </lineage>
</organism>
<dbReference type="Bgee" id="ENSELUG00000007362">
    <property type="expression patterns" value="Expressed in liver and 15 other cell types or tissues"/>
</dbReference>
<keyword evidence="5" id="KW-0479">Metal-binding</keyword>
<dbReference type="SUPFAM" id="SSF49464">
    <property type="entry name" value="Carboxypeptidase regulatory domain-like"/>
    <property type="match status" value="3"/>
</dbReference>
<dbReference type="InterPro" id="IPR057247">
    <property type="entry name" value="CARBOXYPEPT_ZN_2"/>
</dbReference>
<accession>A0A6Q2Y057</accession>
<dbReference type="PANTHER" id="PTHR11532:SF73">
    <property type="entry name" value="CARBOXYPEPTIDASE D"/>
    <property type="match status" value="1"/>
</dbReference>
<keyword evidence="6" id="KW-0378">Hydrolase</keyword>
<feature type="active site" description="Proton donor/acceptor" evidence="10">
    <location>
        <position position="323"/>
    </location>
</feature>
<keyword evidence="3" id="KW-0121">Carboxypeptidase</keyword>
<reference evidence="15" key="1">
    <citation type="journal article" date="2014" name="PLoS ONE">
        <title>The genome and linkage map of the northern pike (Esox lucius): conserved synteny revealed between the salmonid sister group and the Neoteleostei.</title>
        <authorList>
            <person name="Rondeau E.B."/>
            <person name="Minkley D.R."/>
            <person name="Leong J.S."/>
            <person name="Messmer A.M."/>
            <person name="Jantzen J.R."/>
            <person name="von Schalburg K.R."/>
            <person name="Lemon C."/>
            <person name="Bird N.H."/>
            <person name="Koop B.F."/>
        </authorList>
    </citation>
    <scope>NUCLEOTIDE SEQUENCE</scope>
</reference>
<dbReference type="InParanoid" id="A0A6Q2Y057"/>
<dbReference type="PROSITE" id="PS52035">
    <property type="entry name" value="PEPTIDASE_M14"/>
    <property type="match status" value="3"/>
</dbReference>
<keyword evidence="4" id="KW-0645">Protease</keyword>
<feature type="region of interest" description="Disordered" evidence="11">
    <location>
        <begin position="441"/>
        <end position="498"/>
    </location>
</feature>
<evidence type="ECO:0000256" key="9">
    <source>
        <dbReference type="ARBA" id="ARBA00023180"/>
    </source>
</evidence>
<keyword evidence="12" id="KW-0812">Transmembrane</keyword>
<dbReference type="InterPro" id="IPR033848">
    <property type="entry name" value="M14_CPD_III"/>
</dbReference>
<evidence type="ECO:0000256" key="7">
    <source>
        <dbReference type="ARBA" id="ARBA00022833"/>
    </source>
</evidence>
<dbReference type="PROSITE" id="PS00133">
    <property type="entry name" value="CARBOXYPEPT_ZN_2"/>
    <property type="match status" value="2"/>
</dbReference>
<keyword evidence="9" id="KW-0325">Glycoprotein</keyword>
<keyword evidence="7" id="KW-0862">Zinc</keyword>
<evidence type="ECO:0000256" key="2">
    <source>
        <dbReference type="ARBA" id="ARBA00005988"/>
    </source>
</evidence>
<evidence type="ECO:0000256" key="4">
    <source>
        <dbReference type="ARBA" id="ARBA00022670"/>
    </source>
</evidence>
<evidence type="ECO:0000256" key="6">
    <source>
        <dbReference type="ARBA" id="ARBA00022801"/>
    </source>
</evidence>
<dbReference type="GO" id="GO:0005615">
    <property type="term" value="C:extracellular space"/>
    <property type="evidence" value="ECO:0007669"/>
    <property type="project" value="TreeGrafter"/>
</dbReference>
<dbReference type="Pfam" id="PF00246">
    <property type="entry name" value="Peptidase_M14"/>
    <property type="match status" value="3"/>
</dbReference>
<dbReference type="InterPro" id="IPR000834">
    <property type="entry name" value="Peptidase_M14"/>
</dbReference>
<reference evidence="14" key="4">
    <citation type="submission" date="2025-09" db="UniProtKB">
        <authorList>
            <consortium name="Ensembl"/>
        </authorList>
    </citation>
    <scope>IDENTIFICATION</scope>
</reference>
<evidence type="ECO:0000313" key="14">
    <source>
        <dbReference type="Ensembl" id="ENSELUP00000059283.2"/>
    </source>
</evidence>
<comment type="cofactor">
    <cofactor evidence="1">
        <name>Zn(2+)</name>
        <dbReference type="ChEBI" id="CHEBI:29105"/>
    </cofactor>
</comment>
<evidence type="ECO:0000256" key="5">
    <source>
        <dbReference type="ARBA" id="ARBA00022723"/>
    </source>
</evidence>
<comment type="caution">
    <text evidence="10">Lacks conserved residue(s) required for the propagation of feature annotation.</text>
</comment>
<dbReference type="FunCoup" id="A0A6Q2Y057">
    <property type="interactions" value="987"/>
</dbReference>
<dbReference type="CTD" id="563008"/>
<evidence type="ECO:0000256" key="11">
    <source>
        <dbReference type="SAM" id="MobiDB-lite"/>
    </source>
</evidence>
<dbReference type="InterPro" id="IPR050753">
    <property type="entry name" value="Peptidase_M14_domain"/>
</dbReference>
<feature type="domain" description="Peptidase M14" evidence="13">
    <location>
        <begin position="501"/>
        <end position="791"/>
    </location>
</feature>
<protein>
    <recommendedName>
        <fullName evidence="13">Peptidase M14 domain-containing protein</fullName>
    </recommendedName>
</protein>
<dbReference type="GO" id="GO:0006518">
    <property type="term" value="P:peptide metabolic process"/>
    <property type="evidence" value="ECO:0007669"/>
    <property type="project" value="TreeGrafter"/>
</dbReference>
<feature type="transmembrane region" description="Helical" evidence="12">
    <location>
        <begin position="1297"/>
        <end position="1320"/>
    </location>
</feature>
<feature type="domain" description="Peptidase M14" evidence="13">
    <location>
        <begin position="922"/>
        <end position="1207"/>
    </location>
</feature>
<dbReference type="InterPro" id="IPR008969">
    <property type="entry name" value="CarboxyPept-like_regulatory"/>
</dbReference>
<dbReference type="FunFam" id="3.40.630.10:FF:000020">
    <property type="entry name" value="Carboxypeptidase D"/>
    <property type="match status" value="1"/>
</dbReference>